<feature type="domain" description="Phosphatidylglycerol lysyltransferase C-terminal" evidence="2">
    <location>
        <begin position="73"/>
        <end position="284"/>
    </location>
</feature>
<evidence type="ECO:0000259" key="2">
    <source>
        <dbReference type="Pfam" id="PF09924"/>
    </source>
</evidence>
<organism evidence="3 4">
    <name type="scientific">Hohenbuehelia grisea</name>
    <dbReference type="NCBI Taxonomy" id="104357"/>
    <lineage>
        <taxon>Eukaryota</taxon>
        <taxon>Fungi</taxon>
        <taxon>Dikarya</taxon>
        <taxon>Basidiomycota</taxon>
        <taxon>Agaricomycotina</taxon>
        <taxon>Agaricomycetes</taxon>
        <taxon>Agaricomycetidae</taxon>
        <taxon>Agaricales</taxon>
        <taxon>Pleurotineae</taxon>
        <taxon>Pleurotaceae</taxon>
        <taxon>Hohenbuehelia</taxon>
    </lineage>
</organism>
<dbReference type="InterPro" id="IPR016181">
    <property type="entry name" value="Acyl_CoA_acyltransferase"/>
</dbReference>
<gene>
    <name evidence="3" type="ORF">HGRIS_011808</name>
</gene>
<accession>A0ABR3JX42</accession>
<evidence type="ECO:0000313" key="3">
    <source>
        <dbReference type="EMBL" id="KAL0960174.1"/>
    </source>
</evidence>
<dbReference type="EMBL" id="JASNQZ010000002">
    <property type="protein sequence ID" value="KAL0960174.1"/>
    <property type="molecule type" value="Genomic_DNA"/>
</dbReference>
<evidence type="ECO:0000256" key="1">
    <source>
        <dbReference type="SAM" id="MobiDB-lite"/>
    </source>
</evidence>
<comment type="caution">
    <text evidence="3">The sequence shown here is derived from an EMBL/GenBank/DDBJ whole genome shotgun (WGS) entry which is preliminary data.</text>
</comment>
<dbReference type="Pfam" id="PF09924">
    <property type="entry name" value="LPG_synthase_C"/>
    <property type="match status" value="1"/>
</dbReference>
<keyword evidence="4" id="KW-1185">Reference proteome</keyword>
<sequence length="366" mass="40583">MANDFDPHAADSTASPAPFLADSTDQREKASIAELVPKYGSSSATAWLEFERYKIWRPDTDIAPSAFRPVQGYMRRDPYVFAWGNPLVSDPAALEPTAKAFIQWVEAQNLRPIWACVDHDMEEVLGGEAIGWCTVNCIYEDVVDPAHVMEVTSEDAEFDGGVPSHLKDLKKNLRRAEKANVDVKQIKDGQWSDQDKLDIETGIEEWRKSRSGLQLASTSLQPWLDQEHRRYWVAYKDNKAVGILILTPVKGNQFQIKNAISFPDAPKGTSEAIIHGALKDLHEEQGSSEGPNDDRVTVTFGITASDKFKAVQNLSGWRVSALAKTYGKVAKGAGLLRRGDFRVCRHCALSSVGTKQETDADVFCAE</sequence>
<feature type="region of interest" description="Disordered" evidence="1">
    <location>
        <begin position="1"/>
        <end position="23"/>
    </location>
</feature>
<reference evidence="4" key="1">
    <citation type="submission" date="2024-06" db="EMBL/GenBank/DDBJ databases">
        <title>Multi-omics analyses provide insights into the biosynthesis of the anticancer antibiotic pleurotin in Hohenbuehelia grisea.</title>
        <authorList>
            <person name="Weaver J.A."/>
            <person name="Alberti F."/>
        </authorList>
    </citation>
    <scope>NUCLEOTIDE SEQUENCE [LARGE SCALE GENOMIC DNA]</scope>
    <source>
        <strain evidence="4">T-177</strain>
    </source>
</reference>
<dbReference type="SUPFAM" id="SSF55729">
    <property type="entry name" value="Acyl-CoA N-acyltransferases (Nat)"/>
    <property type="match status" value="1"/>
</dbReference>
<evidence type="ECO:0000313" key="4">
    <source>
        <dbReference type="Proteomes" id="UP001556367"/>
    </source>
</evidence>
<protein>
    <recommendedName>
        <fullName evidence="2">Phosphatidylglycerol lysyltransferase C-terminal domain-containing protein</fullName>
    </recommendedName>
</protein>
<proteinExistence type="predicted"/>
<dbReference type="Proteomes" id="UP001556367">
    <property type="component" value="Unassembled WGS sequence"/>
</dbReference>
<name>A0ABR3JX42_9AGAR</name>
<dbReference type="InterPro" id="IPR024320">
    <property type="entry name" value="LPG_synthase_C"/>
</dbReference>